<reference evidence="2" key="1">
    <citation type="submission" date="2014-09" db="EMBL/GenBank/DDBJ databases">
        <authorList>
            <person name="Magalhaes I.L.F."/>
            <person name="Oliveira U."/>
            <person name="Santos F.R."/>
            <person name="Vidigal T.H.D.A."/>
            <person name="Brescovit A.D."/>
            <person name="Santos A.J."/>
        </authorList>
    </citation>
    <scope>NUCLEOTIDE SEQUENCE</scope>
    <source>
        <tissue evidence="2">Shoot tissue taken approximately 20 cm above the soil surface</tissue>
    </source>
</reference>
<keyword evidence="2" id="KW-0647">Proteasome</keyword>
<feature type="compositionally biased region" description="Low complexity" evidence="1">
    <location>
        <begin position="1"/>
        <end position="23"/>
    </location>
</feature>
<dbReference type="EMBL" id="GBRH01204176">
    <property type="protein sequence ID" value="JAD93719.1"/>
    <property type="molecule type" value="Transcribed_RNA"/>
</dbReference>
<evidence type="ECO:0000313" key="2">
    <source>
        <dbReference type="EMBL" id="JAD93719.1"/>
    </source>
</evidence>
<feature type="region of interest" description="Disordered" evidence="1">
    <location>
        <begin position="1"/>
        <end position="32"/>
    </location>
</feature>
<sequence length="82" mass="9260">MTSPRSTSAPTSSPRSNPTTWRRCSSRWSPRGCWSRTPLCSPRCAGGSTRRSASSMRKLLMLRRIWVRVKCVKPILPNPCIL</sequence>
<evidence type="ECO:0000256" key="1">
    <source>
        <dbReference type="SAM" id="MobiDB-lite"/>
    </source>
</evidence>
<dbReference type="AlphaFoldDB" id="A0A0A9DYU9"/>
<dbReference type="GO" id="GO:0000502">
    <property type="term" value="C:proteasome complex"/>
    <property type="evidence" value="ECO:0007669"/>
    <property type="project" value="UniProtKB-KW"/>
</dbReference>
<name>A0A0A9DYU9_ARUDO</name>
<proteinExistence type="predicted"/>
<reference evidence="2" key="2">
    <citation type="journal article" date="2015" name="Data Brief">
        <title>Shoot transcriptome of the giant reed, Arundo donax.</title>
        <authorList>
            <person name="Barrero R.A."/>
            <person name="Guerrero F.D."/>
            <person name="Moolhuijzen P."/>
            <person name="Goolsby J.A."/>
            <person name="Tidwell J."/>
            <person name="Bellgard S.E."/>
            <person name="Bellgard M.I."/>
        </authorList>
    </citation>
    <scope>NUCLEOTIDE SEQUENCE</scope>
    <source>
        <tissue evidence="2">Shoot tissue taken approximately 20 cm above the soil surface</tissue>
    </source>
</reference>
<protein>
    <submittedName>
        <fullName evidence="2">26S proteasome non-ATPase regulatory subunit 6</fullName>
    </submittedName>
</protein>
<organism evidence="2">
    <name type="scientific">Arundo donax</name>
    <name type="common">Giant reed</name>
    <name type="synonym">Donax arundinaceus</name>
    <dbReference type="NCBI Taxonomy" id="35708"/>
    <lineage>
        <taxon>Eukaryota</taxon>
        <taxon>Viridiplantae</taxon>
        <taxon>Streptophyta</taxon>
        <taxon>Embryophyta</taxon>
        <taxon>Tracheophyta</taxon>
        <taxon>Spermatophyta</taxon>
        <taxon>Magnoliopsida</taxon>
        <taxon>Liliopsida</taxon>
        <taxon>Poales</taxon>
        <taxon>Poaceae</taxon>
        <taxon>PACMAD clade</taxon>
        <taxon>Arundinoideae</taxon>
        <taxon>Arundineae</taxon>
        <taxon>Arundo</taxon>
    </lineage>
</organism>
<accession>A0A0A9DYU9</accession>